<keyword evidence="1" id="KW-0328">Glycosyltransferase</keyword>
<dbReference type="EMBL" id="MLAK01000704">
    <property type="protein sequence ID" value="OHT07174.1"/>
    <property type="molecule type" value="Genomic_DNA"/>
</dbReference>
<dbReference type="Pfam" id="PF00644">
    <property type="entry name" value="PARP"/>
    <property type="match status" value="1"/>
</dbReference>
<dbReference type="VEuPathDB" id="TrichDB:TRFO_01307"/>
<dbReference type="OrthoDB" id="109543at2759"/>
<protein>
    <submittedName>
        <fullName evidence="6">UBA/TS-N domain containing protein</fullName>
    </submittedName>
</protein>
<evidence type="ECO:0000313" key="7">
    <source>
        <dbReference type="Proteomes" id="UP000179807"/>
    </source>
</evidence>
<evidence type="ECO:0000256" key="3">
    <source>
        <dbReference type="ARBA" id="ARBA00022695"/>
    </source>
</evidence>
<dbReference type="PANTHER" id="PTHR21328">
    <property type="entry name" value="POLY ADP-RIBOSE POLYMERASE FAMILY, MEMBER PARP"/>
    <property type="match status" value="1"/>
</dbReference>
<keyword evidence="7" id="KW-1185">Reference proteome</keyword>
<dbReference type="InterPro" id="IPR012317">
    <property type="entry name" value="Poly(ADP-ribose)pol_cat_dom"/>
</dbReference>
<keyword evidence="2" id="KW-0808">Transferase</keyword>
<accession>A0A1J4KBX0</accession>
<feature type="domain" description="UBA" evidence="5">
    <location>
        <begin position="190"/>
        <end position="230"/>
    </location>
</feature>
<reference evidence="6" key="1">
    <citation type="submission" date="2016-10" db="EMBL/GenBank/DDBJ databases">
        <authorList>
            <person name="Benchimol M."/>
            <person name="Almeida L.G."/>
            <person name="Vasconcelos A.T."/>
            <person name="Perreira-Neves A."/>
            <person name="Rosa I.A."/>
            <person name="Tasca T."/>
            <person name="Bogo M.R."/>
            <person name="de Souza W."/>
        </authorList>
    </citation>
    <scope>NUCLEOTIDE SEQUENCE [LARGE SCALE GENOMIC DNA]</scope>
    <source>
        <strain evidence="6">K</strain>
    </source>
</reference>
<evidence type="ECO:0000256" key="4">
    <source>
        <dbReference type="ARBA" id="ARBA00023027"/>
    </source>
</evidence>
<proteinExistence type="predicted"/>
<evidence type="ECO:0000256" key="2">
    <source>
        <dbReference type="ARBA" id="ARBA00022679"/>
    </source>
</evidence>
<dbReference type="InterPro" id="IPR041400">
    <property type="entry name" value="PARP16_N"/>
</dbReference>
<evidence type="ECO:0000256" key="1">
    <source>
        <dbReference type="ARBA" id="ARBA00022676"/>
    </source>
</evidence>
<gene>
    <name evidence="6" type="ORF">TRFO_01307</name>
</gene>
<dbReference type="GO" id="GO:0003950">
    <property type="term" value="F:NAD+ poly-ADP-ribosyltransferase activity"/>
    <property type="evidence" value="ECO:0007669"/>
    <property type="project" value="InterPro"/>
</dbReference>
<evidence type="ECO:0000259" key="5">
    <source>
        <dbReference type="PROSITE" id="PS50030"/>
    </source>
</evidence>
<dbReference type="RefSeq" id="XP_068360310.1">
    <property type="nucleotide sequence ID" value="XM_068490025.1"/>
</dbReference>
<dbReference type="GO" id="GO:0016779">
    <property type="term" value="F:nucleotidyltransferase activity"/>
    <property type="evidence" value="ECO:0007669"/>
    <property type="project" value="UniProtKB-KW"/>
</dbReference>
<dbReference type="PROSITE" id="PS50030">
    <property type="entry name" value="UBA"/>
    <property type="match status" value="1"/>
</dbReference>
<dbReference type="InterPro" id="IPR015940">
    <property type="entry name" value="UBA"/>
</dbReference>
<comment type="caution">
    <text evidence="6">The sequence shown here is derived from an EMBL/GenBank/DDBJ whole genome shotgun (WGS) entry which is preliminary data.</text>
</comment>
<dbReference type="InterPro" id="IPR051838">
    <property type="entry name" value="ARTD_PARP"/>
</dbReference>
<name>A0A1J4KBX0_9EUKA</name>
<dbReference type="AlphaFoldDB" id="A0A1J4KBX0"/>
<dbReference type="GeneID" id="94824729"/>
<dbReference type="Gene3D" id="3.90.228.10">
    <property type="match status" value="1"/>
</dbReference>
<evidence type="ECO:0000313" key="6">
    <source>
        <dbReference type="EMBL" id="OHT07174.1"/>
    </source>
</evidence>
<keyword evidence="4" id="KW-0520">NAD</keyword>
<dbReference type="Pfam" id="PF18084">
    <property type="entry name" value="ARTD15_N"/>
    <property type="match status" value="1"/>
</dbReference>
<organism evidence="6 7">
    <name type="scientific">Tritrichomonas foetus</name>
    <dbReference type="NCBI Taxonomy" id="1144522"/>
    <lineage>
        <taxon>Eukaryota</taxon>
        <taxon>Metamonada</taxon>
        <taxon>Parabasalia</taxon>
        <taxon>Tritrichomonadida</taxon>
        <taxon>Tritrichomonadidae</taxon>
        <taxon>Tritrichomonas</taxon>
    </lineage>
</organism>
<keyword evidence="3" id="KW-0548">Nucleotidyltransferase</keyword>
<sequence>MNVRFRPPSEKVDDFVIINFSMSGEEEEFYQEEENFEDSFDDNQVYDDYVTYNDDDDDDIIFTPDDTIDTRFSNIQNIVSTYCAYMYESPADLLPSGSIEVDIPRTFLPLSLQAVYGFLVNDYVLHLSFELQDFDWSRHPNILDIKHPVYGPCYVGNALVNMAVSEFFTPSYKPRQNYRSAPYFLCSSGHVDYNKVTELQKLGFSSAQSQRALLLCSNHLDKTITFLRTGELPAITNNINFSECASFRDCPLMYLVLEIADCFLDLQDHCSICRCPSTPGLKPSICNKELCNFRFSEIGIGTSVIQEIRRDPLVADLILSMFSAAIKTPYLTPSPPGYTDPQIEKICATMPQMAQLASSCQSDQDLTHQIGSDAVQLLRWVLLSNRSHLIYLPPQLSLPQFKSSKQFMALISSPESENAFQELKEKYGSIYLWHGSNGERWHSIVRNGLKNATGTKLQANGSALGEGIYFARDSKTSWGYSRTADNRYRASQMGKQLHIISLVEIAKIPMGKNVTVTIPCRDAEGNLTQKNVTGFLKNHQWAHTLTLEEACVVRFLMVGGDFEEDVLVKPPRNVPTLKDVLNYHIEHSV</sequence>
<dbReference type="SUPFAM" id="SSF56399">
    <property type="entry name" value="ADP-ribosylation"/>
    <property type="match status" value="1"/>
</dbReference>
<dbReference type="Proteomes" id="UP000179807">
    <property type="component" value="Unassembled WGS sequence"/>
</dbReference>